<evidence type="ECO:0000313" key="4">
    <source>
        <dbReference type="Proteomes" id="UP000242610"/>
    </source>
</evidence>
<feature type="domain" description="Chorismate mutase" evidence="2">
    <location>
        <begin position="33"/>
        <end position="124"/>
    </location>
</feature>
<dbReference type="NCBIfam" id="NF006691">
    <property type="entry name" value="PRK09239.1"/>
    <property type="match status" value="1"/>
</dbReference>
<evidence type="ECO:0000313" key="3">
    <source>
        <dbReference type="EMBL" id="SCC80075.1"/>
    </source>
</evidence>
<proteinExistence type="predicted"/>
<organism evidence="3 4">
    <name type="scientific">Bifidobacterium commune</name>
    <dbReference type="NCBI Taxonomy" id="1505727"/>
    <lineage>
        <taxon>Bacteria</taxon>
        <taxon>Bacillati</taxon>
        <taxon>Actinomycetota</taxon>
        <taxon>Actinomycetes</taxon>
        <taxon>Bifidobacteriales</taxon>
        <taxon>Bifidobacteriaceae</taxon>
        <taxon>Bifidobacterium</taxon>
    </lineage>
</organism>
<reference evidence="4" key="1">
    <citation type="submission" date="2016-08" db="EMBL/GenBank/DDBJ databases">
        <authorList>
            <person name="Varghese N."/>
            <person name="Submissions Spin"/>
        </authorList>
    </citation>
    <scope>NUCLEOTIDE SEQUENCE [LARGE SCALE GENOMIC DNA]</scope>
    <source>
        <strain evidence="4">R-52791</strain>
    </source>
</reference>
<dbReference type="NCBIfam" id="TIGR01795">
    <property type="entry name" value="CM_mono_cladeE"/>
    <property type="match status" value="1"/>
</dbReference>
<keyword evidence="1" id="KW-0413">Isomerase</keyword>
<dbReference type="Proteomes" id="UP000242610">
    <property type="component" value="Unassembled WGS sequence"/>
</dbReference>
<name>A0A1C4H5C5_9BIFI</name>
<dbReference type="AlphaFoldDB" id="A0A1C4H5C5"/>
<dbReference type="InterPro" id="IPR002701">
    <property type="entry name" value="CM_II_prokaryot"/>
</dbReference>
<evidence type="ECO:0000256" key="1">
    <source>
        <dbReference type="ARBA" id="ARBA00023235"/>
    </source>
</evidence>
<dbReference type="STRING" id="1505727.GA0061077_0990"/>
<dbReference type="SUPFAM" id="SSF48600">
    <property type="entry name" value="Chorismate mutase II"/>
    <property type="match status" value="1"/>
</dbReference>
<dbReference type="InterPro" id="IPR036979">
    <property type="entry name" value="CM_dom_sf"/>
</dbReference>
<dbReference type="InterPro" id="IPR036263">
    <property type="entry name" value="Chorismate_II_sf"/>
</dbReference>
<accession>A0A1C4H5C5</accession>
<dbReference type="SMART" id="SM00830">
    <property type="entry name" value="CM_2"/>
    <property type="match status" value="1"/>
</dbReference>
<dbReference type="PROSITE" id="PS51168">
    <property type="entry name" value="CHORISMATE_MUT_2"/>
    <property type="match status" value="1"/>
</dbReference>
<dbReference type="Pfam" id="PF01817">
    <property type="entry name" value="CM_2"/>
    <property type="match status" value="1"/>
</dbReference>
<dbReference type="PANTHER" id="PTHR38041">
    <property type="entry name" value="CHORISMATE MUTASE"/>
    <property type="match status" value="1"/>
</dbReference>
<dbReference type="RefSeq" id="WP_091847830.1">
    <property type="nucleotide sequence ID" value="NZ_FMBL01000002.1"/>
</dbReference>
<dbReference type="InterPro" id="IPR010951">
    <property type="entry name" value="CM_bact"/>
</dbReference>
<gene>
    <name evidence="3" type="ORF">GA0061077_0990</name>
</gene>
<keyword evidence="4" id="KW-1185">Reference proteome</keyword>
<protein>
    <submittedName>
        <fullName evidence="3">Chorismate mutase</fullName>
    </submittedName>
</protein>
<dbReference type="GO" id="GO:0009697">
    <property type="term" value="P:salicylic acid biosynthetic process"/>
    <property type="evidence" value="ECO:0007669"/>
    <property type="project" value="TreeGrafter"/>
</dbReference>
<dbReference type="PANTHER" id="PTHR38041:SF1">
    <property type="entry name" value="CHORISMATE MUTASE"/>
    <property type="match status" value="1"/>
</dbReference>
<dbReference type="GO" id="GO:0046417">
    <property type="term" value="P:chorismate metabolic process"/>
    <property type="evidence" value="ECO:0007669"/>
    <property type="project" value="InterPro"/>
</dbReference>
<dbReference type="OrthoDB" id="3267837at2"/>
<dbReference type="EMBL" id="FMBL01000002">
    <property type="protein sequence ID" value="SCC80075.1"/>
    <property type="molecule type" value="Genomic_DNA"/>
</dbReference>
<dbReference type="GO" id="GO:0004106">
    <property type="term" value="F:chorismate mutase activity"/>
    <property type="evidence" value="ECO:0007669"/>
    <property type="project" value="InterPro"/>
</dbReference>
<dbReference type="InterPro" id="IPR051331">
    <property type="entry name" value="Chorismate_mutase-related"/>
</dbReference>
<dbReference type="Gene3D" id="1.20.59.10">
    <property type="entry name" value="Chorismate mutase"/>
    <property type="match status" value="1"/>
</dbReference>
<sequence length="132" mass="14581">MTDFSETSDVSSSDDWCNTAIDDAQARANPRVAQAVERITELRQSIDNVDAAIVSLLAERFKYTAEVGKLKAQAGFAPEDREREQRQAARLNEVAVNAGLDPSVEEHYLQFVVTEVKRRHQCIARAGAKSGC</sequence>
<evidence type="ECO:0000259" key="2">
    <source>
        <dbReference type="PROSITE" id="PS51168"/>
    </source>
</evidence>